<accession>A0A7S6VXX4</accession>
<keyword evidence="2" id="KW-0378">Hydrolase</keyword>
<proteinExistence type="predicted"/>
<dbReference type="AlphaFoldDB" id="A0A7S6VXX4"/>
<keyword evidence="2" id="KW-0645">Protease</keyword>
<dbReference type="EMBL" id="CP048659">
    <property type="protein sequence ID" value="QOW46923.1"/>
    <property type="molecule type" value="Genomic_DNA"/>
</dbReference>
<evidence type="ECO:0000313" key="3">
    <source>
        <dbReference type="Proteomes" id="UP000593966"/>
    </source>
</evidence>
<reference evidence="2 3" key="1">
    <citation type="submission" date="2020-02" db="EMBL/GenBank/DDBJ databases">
        <title>Tigecycline-resistant Acinetobacter species from pigs and migratory birds.</title>
        <authorList>
            <person name="Chen C."/>
            <person name="Sun J."/>
            <person name="Liao X.-P."/>
            <person name="Liu Y.-H."/>
        </authorList>
    </citation>
    <scope>NUCLEOTIDE SEQUENCE [LARGE SCALE GENOMIC DNA]</scope>
    <source>
        <strain evidence="2 3">YH12207_T</strain>
    </source>
</reference>
<gene>
    <name evidence="1" type="ORF">G0028_11340</name>
    <name evidence="2" type="ORF">G0028_14055</name>
</gene>
<dbReference type="EMBL" id="CP048659">
    <property type="protein sequence ID" value="QOW46441.1"/>
    <property type="molecule type" value="Genomic_DNA"/>
</dbReference>
<dbReference type="GO" id="GO:0004180">
    <property type="term" value="F:carboxypeptidase activity"/>
    <property type="evidence" value="ECO:0007669"/>
    <property type="project" value="UniProtKB-KW"/>
</dbReference>
<name>A0A7S6VXX4_9GAMM</name>
<evidence type="ECO:0000313" key="1">
    <source>
        <dbReference type="EMBL" id="QOW46441.1"/>
    </source>
</evidence>
<evidence type="ECO:0000313" key="2">
    <source>
        <dbReference type="EMBL" id="QOW46923.1"/>
    </source>
</evidence>
<organism evidence="2 3">
    <name type="scientific">Acinetobacter piscicola</name>
    <dbReference type="NCBI Taxonomy" id="2006115"/>
    <lineage>
        <taxon>Bacteria</taxon>
        <taxon>Pseudomonadati</taxon>
        <taxon>Pseudomonadota</taxon>
        <taxon>Gammaproteobacteria</taxon>
        <taxon>Moraxellales</taxon>
        <taxon>Moraxellaceae</taxon>
        <taxon>Acinetobacter</taxon>
    </lineage>
</organism>
<dbReference type="Proteomes" id="UP000593966">
    <property type="component" value="Chromosome"/>
</dbReference>
<keyword evidence="3" id="KW-1185">Reference proteome</keyword>
<sequence>MTEYVVVGGGIVSIRNPNSDPIENGEYSIKGQVKELGNNIPCRVRLFEKSTGRLIADVATDEFGNYKFLNLIKARFFIVAHHPASQFNAVIQDNVVPK</sequence>
<dbReference type="RefSeq" id="WP_180047904.1">
    <property type="nucleotide sequence ID" value="NZ_CP048659.1"/>
</dbReference>
<protein>
    <submittedName>
        <fullName evidence="2">Carboxypeptidase regulatory-like domain-containing protein</fullName>
    </submittedName>
</protein>
<keyword evidence="2" id="KW-0121">Carboxypeptidase</keyword>